<dbReference type="InterPro" id="IPR024412">
    <property type="entry name" value="Lsr2_dim_dom"/>
</dbReference>
<evidence type="ECO:0000259" key="3">
    <source>
        <dbReference type="Pfam" id="PF11774"/>
    </source>
</evidence>
<dbReference type="Proteomes" id="UP000223982">
    <property type="component" value="Unassembled WGS sequence"/>
</dbReference>
<dbReference type="GO" id="GO:0003677">
    <property type="term" value="F:DNA binding"/>
    <property type="evidence" value="ECO:0007669"/>
    <property type="project" value="UniProtKB-KW"/>
</dbReference>
<dbReference type="AlphaFoldDB" id="A0A2B7I1B9"/>
<proteinExistence type="predicted"/>
<sequence>MAQRVRVDLVDDVDGSPAEESVNFALDGVNYVIDLSAENASKLRDALSLWVDHARRTGGRRTRGRRPTGGPTANEVRQWAKSQGYEVSERGRVSNEIREAYQRTH</sequence>
<dbReference type="EMBL" id="CP031442">
    <property type="protein sequence ID" value="AXM06821.1"/>
    <property type="molecule type" value="Genomic_DNA"/>
</dbReference>
<evidence type="ECO:0000256" key="1">
    <source>
        <dbReference type="ARBA" id="ARBA00023125"/>
    </source>
</evidence>
<dbReference type="OMA" id="WVGHARK"/>
<dbReference type="InterPro" id="IPR036625">
    <property type="entry name" value="E3-bd_dom_sf"/>
</dbReference>
<evidence type="ECO:0000259" key="4">
    <source>
        <dbReference type="Pfam" id="PF23359"/>
    </source>
</evidence>
<evidence type="ECO:0000313" key="10">
    <source>
        <dbReference type="Proteomes" id="UP000256621"/>
    </source>
</evidence>
<dbReference type="Proteomes" id="UP000256621">
    <property type="component" value="Chromosome"/>
</dbReference>
<dbReference type="RefSeq" id="WP_002512999.1">
    <property type="nucleotide sequence ID" value="NZ_AP019664.1"/>
</dbReference>
<evidence type="ECO:0000313" key="9">
    <source>
        <dbReference type="Proteomes" id="UP000226191"/>
    </source>
</evidence>
<evidence type="ECO:0000313" key="8">
    <source>
        <dbReference type="Proteomes" id="UP000223982"/>
    </source>
</evidence>
<dbReference type="Pfam" id="PF11774">
    <property type="entry name" value="Lsr2"/>
    <property type="match status" value="1"/>
</dbReference>
<dbReference type="Pfam" id="PF23359">
    <property type="entry name" value="Lsr2_DNA-bd"/>
    <property type="match status" value="1"/>
</dbReference>
<dbReference type="EMBL" id="MVCE01000002">
    <property type="protein sequence ID" value="PGF35042.1"/>
    <property type="molecule type" value="Genomic_DNA"/>
</dbReference>
<feature type="domain" description="Lsr2 dimerization" evidence="3">
    <location>
        <begin position="1"/>
        <end position="58"/>
    </location>
</feature>
<name>A0A2B7I1B9_CUTAC</name>
<evidence type="ECO:0000313" key="5">
    <source>
        <dbReference type="EMBL" id="AXM06821.1"/>
    </source>
</evidence>
<reference evidence="6 9" key="1">
    <citation type="submission" date="2017-02" db="EMBL/GenBank/DDBJ databases">
        <title>Prevalence of linear plasmids in Cutibacterium acnes isolates obtained from cancerous prostatic tissue.</title>
        <authorList>
            <person name="Davidsson S."/>
            <person name="Bruggemann H."/>
        </authorList>
    </citation>
    <scope>NUCLEOTIDE SEQUENCE [LARGE SCALE GENOMIC DNA]</scope>
    <source>
        <strain evidence="6 9">11-78</strain>
    </source>
</reference>
<dbReference type="OrthoDB" id="4113332at2"/>
<organism evidence="6 9">
    <name type="scientific">Cutibacterium acnes</name>
    <name type="common">Propionibacterium acnes</name>
    <dbReference type="NCBI Taxonomy" id="1747"/>
    <lineage>
        <taxon>Bacteria</taxon>
        <taxon>Bacillati</taxon>
        <taxon>Actinomycetota</taxon>
        <taxon>Actinomycetes</taxon>
        <taxon>Propionibacteriales</taxon>
        <taxon>Propionibacteriaceae</taxon>
        <taxon>Cutibacterium</taxon>
    </lineage>
</organism>
<dbReference type="Gene3D" id="3.30.60.230">
    <property type="entry name" value="Lsr2, dimerization domain"/>
    <property type="match status" value="1"/>
</dbReference>
<dbReference type="EMBL" id="LKVB01000002">
    <property type="protein sequence ID" value="PHJ28160.1"/>
    <property type="molecule type" value="Genomic_DNA"/>
</dbReference>
<reference evidence="5 10" key="3">
    <citation type="submission" date="2018-08" db="EMBL/GenBank/DDBJ databases">
        <title>Genome sequencing of Cutibacterium acnes KCOM 1315.</title>
        <authorList>
            <person name="Kook J.-K."/>
            <person name="Park S.-N."/>
            <person name="Lim Y.K."/>
        </authorList>
    </citation>
    <scope>NUCLEOTIDE SEQUENCE [LARGE SCALE GENOMIC DNA]</scope>
    <source>
        <strain evidence="5 10">KCOM 1315</strain>
    </source>
</reference>
<keyword evidence="1" id="KW-0238">DNA-binding</keyword>
<feature type="region of interest" description="Disordered" evidence="2">
    <location>
        <begin position="57"/>
        <end position="105"/>
    </location>
</feature>
<dbReference type="KEGG" id="cacn:RN83_01860"/>
<reference evidence="7 8" key="2">
    <citation type="submission" date="2017-02" db="EMBL/GenBank/DDBJ databases">
        <title>Prevalence of linear plasmids in Propionibacterium acnes isolates obtained from cancerous prostatic tissue.</title>
        <authorList>
            <person name="Davidsson S."/>
            <person name="Bruggemann H."/>
        </authorList>
    </citation>
    <scope>NUCLEOTIDE SEQUENCE [LARGE SCALE GENOMIC DNA]</scope>
    <source>
        <strain evidence="7 8">09-9</strain>
    </source>
</reference>
<dbReference type="GO" id="GO:0016746">
    <property type="term" value="F:acyltransferase activity"/>
    <property type="evidence" value="ECO:0007669"/>
    <property type="project" value="InterPro"/>
</dbReference>
<dbReference type="Proteomes" id="UP000226191">
    <property type="component" value="Unassembled WGS sequence"/>
</dbReference>
<gene>
    <name evidence="7" type="ORF">APS60_01460</name>
    <name evidence="6" type="ORF">B1B09_05370</name>
    <name evidence="5" type="ORF">DXN06_06440</name>
</gene>
<protein>
    <submittedName>
        <fullName evidence="6">Lsr2 family protein</fullName>
    </submittedName>
</protein>
<feature type="compositionally biased region" description="Basic and acidic residues" evidence="2">
    <location>
        <begin position="87"/>
        <end position="105"/>
    </location>
</feature>
<dbReference type="GeneID" id="92856265"/>
<evidence type="ECO:0000313" key="6">
    <source>
        <dbReference type="EMBL" id="PGF35042.1"/>
    </source>
</evidence>
<dbReference type="Gene3D" id="4.10.320.10">
    <property type="entry name" value="E3-binding domain"/>
    <property type="match status" value="1"/>
</dbReference>
<feature type="compositionally biased region" description="Basic residues" evidence="2">
    <location>
        <begin position="57"/>
        <end position="66"/>
    </location>
</feature>
<dbReference type="InterPro" id="IPR055370">
    <property type="entry name" value="Lsr2_DNA-bd"/>
</dbReference>
<evidence type="ECO:0000313" key="7">
    <source>
        <dbReference type="EMBL" id="PHJ28160.1"/>
    </source>
</evidence>
<accession>A0A2B7I1B9</accession>
<dbReference type="InterPro" id="IPR042261">
    <property type="entry name" value="Lsr2-like_dimerization"/>
</dbReference>
<evidence type="ECO:0000256" key="2">
    <source>
        <dbReference type="SAM" id="MobiDB-lite"/>
    </source>
</evidence>
<feature type="domain" description="Lsr2 DNA-binding" evidence="4">
    <location>
        <begin position="71"/>
        <end position="102"/>
    </location>
</feature>